<feature type="transmembrane region" description="Helical" evidence="1">
    <location>
        <begin position="172"/>
        <end position="198"/>
    </location>
</feature>
<feature type="transmembrane region" description="Helical" evidence="1">
    <location>
        <begin position="141"/>
        <end position="160"/>
    </location>
</feature>
<feature type="transmembrane region" description="Helical" evidence="1">
    <location>
        <begin position="100"/>
        <end position="120"/>
    </location>
</feature>
<keyword evidence="1" id="KW-0812">Transmembrane</keyword>
<feature type="transmembrane region" description="Helical" evidence="1">
    <location>
        <begin position="59"/>
        <end position="80"/>
    </location>
</feature>
<keyword evidence="1" id="KW-1133">Transmembrane helix</keyword>
<organism evidence="2 3">
    <name type="scientific">Lysobacter silvisoli</name>
    <dbReference type="NCBI Taxonomy" id="2293254"/>
    <lineage>
        <taxon>Bacteria</taxon>
        <taxon>Pseudomonadati</taxon>
        <taxon>Pseudomonadota</taxon>
        <taxon>Gammaproteobacteria</taxon>
        <taxon>Lysobacterales</taxon>
        <taxon>Lysobacteraceae</taxon>
        <taxon>Lysobacter</taxon>
    </lineage>
</organism>
<keyword evidence="3" id="KW-1185">Reference proteome</keyword>
<dbReference type="EMBL" id="QTSU01000001">
    <property type="protein sequence ID" value="RDZ29052.1"/>
    <property type="molecule type" value="Genomic_DNA"/>
</dbReference>
<keyword evidence="1" id="KW-0472">Membrane</keyword>
<protein>
    <submittedName>
        <fullName evidence="2">Uncharacterized protein</fullName>
    </submittedName>
</protein>
<accession>A0A371K5B3</accession>
<evidence type="ECO:0000313" key="3">
    <source>
        <dbReference type="Proteomes" id="UP000264492"/>
    </source>
</evidence>
<dbReference type="Proteomes" id="UP000264492">
    <property type="component" value="Unassembled WGS sequence"/>
</dbReference>
<evidence type="ECO:0000256" key="1">
    <source>
        <dbReference type="SAM" id="Phobius"/>
    </source>
</evidence>
<reference evidence="2 3" key="1">
    <citation type="submission" date="2018-08" db="EMBL/GenBank/DDBJ databases">
        <title>Lysobacter sp. zong2l5, whole genome shotgun sequence.</title>
        <authorList>
            <person name="Zhang X."/>
            <person name="Feng G."/>
            <person name="Zhu H."/>
        </authorList>
    </citation>
    <scope>NUCLEOTIDE SEQUENCE [LARGE SCALE GENOMIC DNA]</scope>
    <source>
        <strain evidence="3">zong2l5</strain>
    </source>
</reference>
<proteinExistence type="predicted"/>
<name>A0A371K5B3_9GAMM</name>
<gene>
    <name evidence="2" type="ORF">DX914_08135</name>
</gene>
<comment type="caution">
    <text evidence="2">The sequence shown here is derived from an EMBL/GenBank/DDBJ whole genome shotgun (WGS) entry which is preliminary data.</text>
</comment>
<dbReference type="AlphaFoldDB" id="A0A371K5B3"/>
<feature type="transmembrane region" description="Helical" evidence="1">
    <location>
        <begin position="28"/>
        <end position="47"/>
    </location>
</feature>
<evidence type="ECO:0000313" key="2">
    <source>
        <dbReference type="EMBL" id="RDZ29052.1"/>
    </source>
</evidence>
<sequence>MAAVVAVAGLALWLLISGQGLPLGFDTGQLGVALLAGTAWVSLYLLYRIPRSEFEGRAALGEWQAWIGLGFMAVSIAFYLSKLHLFQGAELWRNPAASAVARQLVLLLVAWTVISQVLASRWRGAVSEDERDREIAQGAAGWGRGALTFGVIAIAVTLGLSPQSRLAWATPAMVSSLLIFALMWGWLCEYAASAVYYWRDRR</sequence>